<accession>A0A2P2N3I4</accession>
<reference evidence="1" key="1">
    <citation type="submission" date="2018-02" db="EMBL/GenBank/DDBJ databases">
        <title>Rhizophora mucronata_Transcriptome.</title>
        <authorList>
            <person name="Meera S.P."/>
            <person name="Sreeshan A."/>
            <person name="Augustine A."/>
        </authorList>
    </citation>
    <scope>NUCLEOTIDE SEQUENCE</scope>
    <source>
        <tissue evidence="1">Leaf</tissue>
    </source>
</reference>
<name>A0A2P2N3I4_RHIMU</name>
<proteinExistence type="predicted"/>
<organism evidence="1">
    <name type="scientific">Rhizophora mucronata</name>
    <name type="common">Asiatic mangrove</name>
    <dbReference type="NCBI Taxonomy" id="61149"/>
    <lineage>
        <taxon>Eukaryota</taxon>
        <taxon>Viridiplantae</taxon>
        <taxon>Streptophyta</taxon>
        <taxon>Embryophyta</taxon>
        <taxon>Tracheophyta</taxon>
        <taxon>Spermatophyta</taxon>
        <taxon>Magnoliopsida</taxon>
        <taxon>eudicotyledons</taxon>
        <taxon>Gunneridae</taxon>
        <taxon>Pentapetalae</taxon>
        <taxon>rosids</taxon>
        <taxon>fabids</taxon>
        <taxon>Malpighiales</taxon>
        <taxon>Rhizophoraceae</taxon>
        <taxon>Rhizophora</taxon>
    </lineage>
</organism>
<evidence type="ECO:0000313" key="1">
    <source>
        <dbReference type="EMBL" id="MBX37041.1"/>
    </source>
</evidence>
<protein>
    <submittedName>
        <fullName evidence="1">Uncharacterized protein</fullName>
    </submittedName>
</protein>
<dbReference type="EMBL" id="GGEC01056557">
    <property type="protein sequence ID" value="MBX37041.1"/>
    <property type="molecule type" value="Transcribed_RNA"/>
</dbReference>
<sequence length="61" mass="7112">MFLVHIHLQIREVLLIEHCVLAPYSLPFPSFFFLHLALHLSDQMVMFLKTTLVCCAQRDAL</sequence>
<dbReference type="AlphaFoldDB" id="A0A2P2N3I4"/>